<evidence type="ECO:0000313" key="1">
    <source>
        <dbReference type="EMBL" id="NJB67344.1"/>
    </source>
</evidence>
<keyword evidence="2" id="KW-1185">Reference proteome</keyword>
<sequence>MRKLCARCLYWLPPEGKEILCEVEGLCRYHPATSADVARADCPTEACGSCEYWTAHPNPQRNAADY</sequence>
<evidence type="ECO:0000313" key="2">
    <source>
        <dbReference type="Proteomes" id="UP000580856"/>
    </source>
</evidence>
<accession>A0A846QQ52</accession>
<reference evidence="1 2" key="1">
    <citation type="submission" date="2020-03" db="EMBL/GenBank/DDBJ databases">
        <title>Genomic Encyclopedia of Type Strains, Phase IV (KMG-IV): sequencing the most valuable type-strain genomes for metagenomic binning, comparative biology and taxonomic classification.</title>
        <authorList>
            <person name="Goeker M."/>
        </authorList>
    </citation>
    <scope>NUCLEOTIDE SEQUENCE [LARGE SCALE GENOMIC DNA]</scope>
    <source>
        <strain evidence="1 2">DSM 24233</strain>
    </source>
</reference>
<organism evidence="1 2">
    <name type="scientific">Desulfobaculum xiamenense</name>
    <dbReference type="NCBI Taxonomy" id="995050"/>
    <lineage>
        <taxon>Bacteria</taxon>
        <taxon>Pseudomonadati</taxon>
        <taxon>Thermodesulfobacteriota</taxon>
        <taxon>Desulfovibrionia</taxon>
        <taxon>Desulfovibrionales</taxon>
        <taxon>Desulfovibrionaceae</taxon>
        <taxon>Desulfobaculum</taxon>
    </lineage>
</organism>
<proteinExistence type="predicted"/>
<dbReference type="AlphaFoldDB" id="A0A846QQ52"/>
<comment type="caution">
    <text evidence="1">The sequence shown here is derived from an EMBL/GenBank/DDBJ whole genome shotgun (WGS) entry which is preliminary data.</text>
</comment>
<name>A0A846QQ52_9BACT</name>
<dbReference type="EMBL" id="JAATJA010000001">
    <property type="protein sequence ID" value="NJB67344.1"/>
    <property type="molecule type" value="Genomic_DNA"/>
</dbReference>
<dbReference type="RefSeq" id="WP_167940407.1">
    <property type="nucleotide sequence ID" value="NZ_JAATJA010000001.1"/>
</dbReference>
<gene>
    <name evidence="1" type="ORF">GGQ74_000984</name>
</gene>
<protein>
    <submittedName>
        <fullName evidence="1">Uncharacterized protein</fullName>
    </submittedName>
</protein>
<dbReference type="Proteomes" id="UP000580856">
    <property type="component" value="Unassembled WGS sequence"/>
</dbReference>